<dbReference type="Proteomes" id="UP001230268">
    <property type="component" value="Unassembled WGS sequence"/>
</dbReference>
<reference evidence="2" key="1">
    <citation type="submission" date="2023-08" db="EMBL/GenBank/DDBJ databases">
        <title>Draft sequence of the Babesia gibsoni genome.</title>
        <authorList>
            <person name="Yamagishi J.Y."/>
            <person name="Xuan X.X."/>
        </authorList>
    </citation>
    <scope>NUCLEOTIDE SEQUENCE</scope>
    <source>
        <strain evidence="2">Azabu</strain>
    </source>
</reference>
<dbReference type="AlphaFoldDB" id="A0AAD8PFL6"/>
<evidence type="ECO:0000313" key="2">
    <source>
        <dbReference type="EMBL" id="KAK1444406.1"/>
    </source>
</evidence>
<accession>A0AAD8PFL6</accession>
<name>A0AAD8PFL6_BABGI</name>
<proteinExistence type="predicted"/>
<evidence type="ECO:0000256" key="1">
    <source>
        <dbReference type="SAM" id="MobiDB-lite"/>
    </source>
</evidence>
<dbReference type="EMBL" id="JAVEPI010000001">
    <property type="protein sequence ID" value="KAK1444406.1"/>
    <property type="molecule type" value="Genomic_DNA"/>
</dbReference>
<feature type="region of interest" description="Disordered" evidence="1">
    <location>
        <begin position="118"/>
        <end position="147"/>
    </location>
</feature>
<comment type="caution">
    <text evidence="2">The sequence shown here is derived from an EMBL/GenBank/DDBJ whole genome shotgun (WGS) entry which is preliminary data.</text>
</comment>
<evidence type="ECO:0000313" key="3">
    <source>
        <dbReference type="Proteomes" id="UP001230268"/>
    </source>
</evidence>
<gene>
    <name evidence="2" type="ORF">BgAZ_103120</name>
</gene>
<keyword evidence="3" id="KW-1185">Reference proteome</keyword>
<feature type="region of interest" description="Disordered" evidence="1">
    <location>
        <begin position="1"/>
        <end position="59"/>
    </location>
</feature>
<protein>
    <submittedName>
        <fullName evidence="2">Uncharacterized protein</fullName>
    </submittedName>
</protein>
<sequence>MEELKPPRGRKVYVGRVPPSGFLQKKNIPLPPNPDGGNASNRDIQDKPTLGRPPSHKPLKVTVGVGAPVQVKERLKRPPKIVVGAGPPNALYARRKSALDPTDGIDKLMSRHASVTKLRSTNASMRQDSGTDLQSLQSQLSRSRKSSSDIMRNLMSADSITVFHADKGPLSRMGTSRAASMAARASMTERSASRREKALSRLLSLTSDKGDPNKCASPAPERQATTTSLLSQQLMSLQLKEEGSIQPIFETPSMDRISSTVLYPKSKQGTADLSGSTDLDMGVLEEDVRLQKGETGNMVIHQRTMSGRIGDIKVMPRDEIGANGEVGKYGAVDKLKRMKQKLQAIIRMSNVKDEMEEINTAAYGYSLDHLQSISSTCTMSPSSTNKDFDRLQSKSSNIALKNAGSICNNKTSGIANRRILSIARKYGRITSDLAKLEAATTAVPAANPYATYTRQAPSLCYKEANLALTRRNDIDHREENFPTLHKMFLQCKGNVNDGAI</sequence>
<feature type="compositionally biased region" description="Polar residues" evidence="1">
    <location>
        <begin position="118"/>
        <end position="132"/>
    </location>
</feature>
<feature type="region of interest" description="Disordered" evidence="1">
    <location>
        <begin position="205"/>
        <end position="224"/>
    </location>
</feature>
<organism evidence="2 3">
    <name type="scientific">Babesia gibsoni</name>
    <dbReference type="NCBI Taxonomy" id="33632"/>
    <lineage>
        <taxon>Eukaryota</taxon>
        <taxon>Sar</taxon>
        <taxon>Alveolata</taxon>
        <taxon>Apicomplexa</taxon>
        <taxon>Aconoidasida</taxon>
        <taxon>Piroplasmida</taxon>
        <taxon>Babesiidae</taxon>
        <taxon>Babesia</taxon>
    </lineage>
</organism>